<keyword evidence="6" id="KW-1133">Transmembrane helix</keyword>
<feature type="signal peptide" evidence="7">
    <location>
        <begin position="1"/>
        <end position="24"/>
    </location>
</feature>
<reference evidence="9" key="1">
    <citation type="submission" date="2020-11" db="EMBL/GenBank/DDBJ databases">
        <authorList>
            <consortium name="DOE Joint Genome Institute"/>
            <person name="Ahrendt S."/>
            <person name="Riley R."/>
            <person name="Andreopoulos W."/>
            <person name="Labutti K."/>
            <person name="Pangilinan J."/>
            <person name="Ruiz-Duenas F.J."/>
            <person name="Barrasa J.M."/>
            <person name="Sanchez-Garcia M."/>
            <person name="Camarero S."/>
            <person name="Miyauchi S."/>
            <person name="Serrano A."/>
            <person name="Linde D."/>
            <person name="Babiker R."/>
            <person name="Drula E."/>
            <person name="Ayuso-Fernandez I."/>
            <person name="Pacheco R."/>
            <person name="Padilla G."/>
            <person name="Ferreira P."/>
            <person name="Barriuso J."/>
            <person name="Kellner H."/>
            <person name="Castanera R."/>
            <person name="Alfaro M."/>
            <person name="Ramirez L."/>
            <person name="Pisabarro A.G."/>
            <person name="Kuo A."/>
            <person name="Tritt A."/>
            <person name="Lipzen A."/>
            <person name="He G."/>
            <person name="Yan M."/>
            <person name="Ng V."/>
            <person name="Cullen D."/>
            <person name="Martin F."/>
            <person name="Rosso M.-N."/>
            <person name="Henrissat B."/>
            <person name="Hibbett D."/>
            <person name="Martinez A.T."/>
            <person name="Grigoriev I.V."/>
        </authorList>
    </citation>
    <scope>NUCLEOTIDE SEQUENCE</scope>
    <source>
        <strain evidence="9">ATCC 90797</strain>
    </source>
</reference>
<feature type="chain" id="PRO_5040287060" evidence="7">
    <location>
        <begin position="25"/>
        <end position="482"/>
    </location>
</feature>
<feature type="transmembrane region" description="Helical" evidence="6">
    <location>
        <begin position="448"/>
        <end position="471"/>
    </location>
</feature>
<dbReference type="CDD" id="cd05471">
    <property type="entry name" value="pepsin_like"/>
    <property type="match status" value="1"/>
</dbReference>
<keyword evidence="2 5" id="KW-0064">Aspartyl protease</keyword>
<sequence>MFTPSRHSWLIHVLVSIAVQPCMAQHSFKLPMGRVQRGRTNAFGNAFSSLAPVSQVKELYALNFGYSGPLSFSLSAVPIQSISLDTGSSDLWTVSNKCTDTDCQNVRKYQYLSSSLVPSHDPFKLNYLSGSVSGDINFETITIGSYEVSQQVFALANKTENLGLSTTGNSGIMGLCFAPSASIPPTTGNTLMDNLFSSLPEDKRYFAIKLGRDSANDSSSSLTFGEIDTDYARSIDDFAFTPVSKDGATDYNFWKIPLRSLTVDAATLDLSPSLVPGAKSPIAVLDTGTTLVLGPTIDVDAFWGMAGPSSSARKNPISGLWEVHCNRSIATGFVLGDKGAEKEYFVHPRDLSWIDGGQANGWCLGGIQANDGVNSGDWLLGDTFLRNVYTIHHGATSTEPPKIGLLNLTDPSKADSEFRAERGIESSSPLPNALPVHNRLTQAASDSITSYIASSICGFMGGAVLTTLFRARALVMAKGRRV</sequence>
<dbReference type="GO" id="GO:0006508">
    <property type="term" value="P:proteolysis"/>
    <property type="evidence" value="ECO:0007669"/>
    <property type="project" value="UniProtKB-KW"/>
</dbReference>
<organism evidence="9 10">
    <name type="scientific">Pleurotus eryngii</name>
    <name type="common">Boletus of the steppes</name>
    <dbReference type="NCBI Taxonomy" id="5323"/>
    <lineage>
        <taxon>Eukaryota</taxon>
        <taxon>Fungi</taxon>
        <taxon>Dikarya</taxon>
        <taxon>Basidiomycota</taxon>
        <taxon>Agaricomycotina</taxon>
        <taxon>Agaricomycetes</taxon>
        <taxon>Agaricomycetidae</taxon>
        <taxon>Agaricales</taxon>
        <taxon>Pleurotineae</taxon>
        <taxon>Pleurotaceae</taxon>
        <taxon>Pleurotus</taxon>
    </lineage>
</organism>
<dbReference type="InterPro" id="IPR001461">
    <property type="entry name" value="Aspartic_peptidase_A1"/>
</dbReference>
<dbReference type="GO" id="GO:0004190">
    <property type="term" value="F:aspartic-type endopeptidase activity"/>
    <property type="evidence" value="ECO:0007669"/>
    <property type="project" value="UniProtKB-KW"/>
</dbReference>
<evidence type="ECO:0000256" key="1">
    <source>
        <dbReference type="ARBA" id="ARBA00007447"/>
    </source>
</evidence>
<dbReference type="PROSITE" id="PS51767">
    <property type="entry name" value="PEPTIDASE_A1"/>
    <property type="match status" value="1"/>
</dbReference>
<protein>
    <submittedName>
        <fullName evidence="9">Acid protease</fullName>
    </submittedName>
</protein>
<comment type="similarity">
    <text evidence="1 5">Belongs to the peptidase A1 family.</text>
</comment>
<feature type="disulfide bond" evidence="4">
    <location>
        <begin position="98"/>
        <end position="103"/>
    </location>
</feature>
<dbReference type="Gene3D" id="2.40.70.10">
    <property type="entry name" value="Acid Proteases"/>
    <property type="match status" value="2"/>
</dbReference>
<evidence type="ECO:0000313" key="10">
    <source>
        <dbReference type="Proteomes" id="UP000807025"/>
    </source>
</evidence>
<dbReference type="InterPro" id="IPR034164">
    <property type="entry name" value="Pepsin-like_dom"/>
</dbReference>
<dbReference type="PRINTS" id="PR00792">
    <property type="entry name" value="PEPSIN"/>
</dbReference>
<keyword evidence="5" id="KW-0378">Hydrolase</keyword>
<keyword evidence="5 9" id="KW-0645">Protease</keyword>
<proteinExistence type="inferred from homology"/>
<evidence type="ECO:0000256" key="4">
    <source>
        <dbReference type="PIRSR" id="PIRSR601461-2"/>
    </source>
</evidence>
<dbReference type="SUPFAM" id="SSF50630">
    <property type="entry name" value="Acid proteases"/>
    <property type="match status" value="1"/>
</dbReference>
<keyword evidence="10" id="KW-1185">Reference proteome</keyword>
<feature type="active site" evidence="3">
    <location>
        <position position="286"/>
    </location>
</feature>
<dbReference type="PANTHER" id="PTHR47966">
    <property type="entry name" value="BETA-SITE APP-CLEAVING ENZYME, ISOFORM A-RELATED"/>
    <property type="match status" value="1"/>
</dbReference>
<evidence type="ECO:0000256" key="2">
    <source>
        <dbReference type="ARBA" id="ARBA00022750"/>
    </source>
</evidence>
<keyword evidence="6" id="KW-0812">Transmembrane</keyword>
<feature type="active site" evidence="3">
    <location>
        <position position="85"/>
    </location>
</feature>
<dbReference type="AlphaFoldDB" id="A0A9P6A8M3"/>
<evidence type="ECO:0000256" key="3">
    <source>
        <dbReference type="PIRSR" id="PIRSR601461-1"/>
    </source>
</evidence>
<gene>
    <name evidence="9" type="ORF">BDN71DRAFT_1486227</name>
</gene>
<evidence type="ECO:0000256" key="6">
    <source>
        <dbReference type="SAM" id="Phobius"/>
    </source>
</evidence>
<evidence type="ECO:0000256" key="5">
    <source>
        <dbReference type="RuleBase" id="RU000454"/>
    </source>
</evidence>
<dbReference type="OrthoDB" id="15189at2759"/>
<evidence type="ECO:0000313" key="9">
    <source>
        <dbReference type="EMBL" id="KAF9501266.1"/>
    </source>
</evidence>
<dbReference type="InterPro" id="IPR021109">
    <property type="entry name" value="Peptidase_aspartic_dom_sf"/>
</dbReference>
<dbReference type="PROSITE" id="PS00141">
    <property type="entry name" value="ASP_PROTEASE"/>
    <property type="match status" value="1"/>
</dbReference>
<dbReference type="InterPro" id="IPR001969">
    <property type="entry name" value="Aspartic_peptidase_AS"/>
</dbReference>
<keyword evidence="6" id="KW-0472">Membrane</keyword>
<dbReference type="InterPro" id="IPR033121">
    <property type="entry name" value="PEPTIDASE_A1"/>
</dbReference>
<feature type="domain" description="Peptidase A1" evidence="8">
    <location>
        <begin position="66"/>
        <end position="406"/>
    </location>
</feature>
<name>A0A9P6A8M3_PLEER</name>
<keyword evidence="4" id="KW-1015">Disulfide bond</keyword>
<accession>A0A9P6A8M3</accession>
<dbReference type="PANTHER" id="PTHR47966:SF57">
    <property type="entry name" value="PEPTIDASE A1 DOMAIN-CONTAINING PROTEIN"/>
    <property type="match status" value="1"/>
</dbReference>
<dbReference type="Proteomes" id="UP000807025">
    <property type="component" value="Unassembled WGS sequence"/>
</dbReference>
<comment type="caution">
    <text evidence="9">The sequence shown here is derived from an EMBL/GenBank/DDBJ whole genome shotgun (WGS) entry which is preliminary data.</text>
</comment>
<evidence type="ECO:0000256" key="7">
    <source>
        <dbReference type="SAM" id="SignalP"/>
    </source>
</evidence>
<keyword evidence="7" id="KW-0732">Signal</keyword>
<dbReference type="EMBL" id="MU154524">
    <property type="protein sequence ID" value="KAF9501266.1"/>
    <property type="molecule type" value="Genomic_DNA"/>
</dbReference>
<evidence type="ECO:0000259" key="8">
    <source>
        <dbReference type="PROSITE" id="PS51767"/>
    </source>
</evidence>
<dbReference type="Pfam" id="PF00026">
    <property type="entry name" value="Asp"/>
    <property type="match status" value="1"/>
</dbReference>